<sequence>MIGFVKLHMHKKPSVSLKATPTMNGIVDFKIKLF</sequence>
<dbReference type="Proteomes" id="UP000184050">
    <property type="component" value="Unassembled WGS sequence"/>
</dbReference>
<dbReference type="STRING" id="1168035.SAMN05444280_101114"/>
<evidence type="ECO:0000313" key="1">
    <source>
        <dbReference type="EMBL" id="SHI32868.1"/>
    </source>
</evidence>
<dbReference type="AlphaFoldDB" id="A0A1M6A8S5"/>
<reference evidence="1 2" key="1">
    <citation type="submission" date="2016-11" db="EMBL/GenBank/DDBJ databases">
        <authorList>
            <person name="Jaros S."/>
            <person name="Januszkiewicz K."/>
            <person name="Wedrychowicz H."/>
        </authorList>
    </citation>
    <scope>NUCLEOTIDE SEQUENCE [LARGE SCALE GENOMIC DNA]</scope>
    <source>
        <strain evidence="1 2">DSM 27063</strain>
    </source>
</reference>
<organism evidence="1 2">
    <name type="scientific">Tangfeifania diversioriginum</name>
    <dbReference type="NCBI Taxonomy" id="1168035"/>
    <lineage>
        <taxon>Bacteria</taxon>
        <taxon>Pseudomonadati</taxon>
        <taxon>Bacteroidota</taxon>
        <taxon>Bacteroidia</taxon>
        <taxon>Marinilabiliales</taxon>
        <taxon>Prolixibacteraceae</taxon>
        <taxon>Tangfeifania</taxon>
    </lineage>
</organism>
<evidence type="ECO:0000313" key="2">
    <source>
        <dbReference type="Proteomes" id="UP000184050"/>
    </source>
</evidence>
<proteinExistence type="predicted"/>
<gene>
    <name evidence="1" type="ORF">SAMN05444280_101114</name>
</gene>
<accession>A0A1M6A8S5</accession>
<keyword evidence="2" id="KW-1185">Reference proteome</keyword>
<name>A0A1M6A8S5_9BACT</name>
<dbReference type="EMBL" id="FQZE01000001">
    <property type="protein sequence ID" value="SHI32868.1"/>
    <property type="molecule type" value="Genomic_DNA"/>
</dbReference>
<protein>
    <submittedName>
        <fullName evidence="1">Uncharacterized protein</fullName>
    </submittedName>
</protein>